<dbReference type="EnsemblMetazoa" id="AALFPA23_016335.R23825">
    <property type="protein sequence ID" value="AALFPA23_016335.P23825"/>
    <property type="gene ID" value="AALFPA23_016335"/>
</dbReference>
<proteinExistence type="predicted"/>
<dbReference type="InterPro" id="IPR040676">
    <property type="entry name" value="DUF5641"/>
</dbReference>
<dbReference type="PANTHER" id="PTHR47331">
    <property type="entry name" value="PHD-TYPE DOMAIN-CONTAINING PROTEIN"/>
    <property type="match status" value="1"/>
</dbReference>
<dbReference type="InterPro" id="IPR036397">
    <property type="entry name" value="RNaseH_sf"/>
</dbReference>
<dbReference type="RefSeq" id="XP_062717176.1">
    <property type="nucleotide sequence ID" value="XM_062861192.1"/>
</dbReference>
<name>A0ABM1Z9G7_AEDAL</name>
<dbReference type="Pfam" id="PF18701">
    <property type="entry name" value="DUF5641"/>
    <property type="match status" value="1"/>
</dbReference>
<dbReference type="InterPro" id="IPR012337">
    <property type="entry name" value="RNaseH-like_sf"/>
</dbReference>
<dbReference type="PROSITE" id="PS50994">
    <property type="entry name" value="INTEGRASE"/>
    <property type="match status" value="1"/>
</dbReference>
<evidence type="ECO:0000313" key="4">
    <source>
        <dbReference type="Proteomes" id="UP000069940"/>
    </source>
</evidence>
<evidence type="ECO:0000259" key="2">
    <source>
        <dbReference type="PROSITE" id="PS50994"/>
    </source>
</evidence>
<dbReference type="InterPro" id="IPR001584">
    <property type="entry name" value="Integrase_cat-core"/>
</dbReference>
<feature type="region of interest" description="Disordered" evidence="1">
    <location>
        <begin position="616"/>
        <end position="644"/>
    </location>
</feature>
<sequence>MEEQVDATNEELRPSFVCSHFVVKPMIQFNRFSKFERLKRCLAYVLRYVGNLRKTVHGSSRKLGRQLGREELQDAEKSLWILVQSESFPDEVAVMNHNKQHETKKKTLESSSKLAKLPPIIDDRGVPRVDGRIDAAEYLSFDAKFPIILPREHRVTELLLDWYHQKYRHANDETVLNEIRQRFYIVKLRTCLCKTKTRCIWCRVFKCTPVVPKMAPLPRVRLTEYLSFEYLSFDAKFPIILPREHRVTELLLDWYHQKNRHANYETVLNEIRQRFYIVKLRTCLCKTKTRCIWCRVYKCTPVVPKMAPLPRVRLTAYVRAFTFIGIDYFGPYLVKLGRSAVKRWGVVFTCLTIRAVHIEVARSLTADSCKKAIRRFIARRGAPQEIYSDNGTNFVGVSRELHNEIREISTELGSAFTDGYTQWRFNPPSAPHMGGCWERMVRSIKVALAAVPVDDKLDDESLETLFAEAEMMINSRPLTFVSLQTSDEEASTPNLFLLLCSTVVQQPIKSLVCDGKSVRNSWNSVQKTLDKIWQRWITEYLPMITRRTKWFQDVRPISEGALVIIADERIRNKWVRGRVVRTYPGKDGIVRQADVSTPSGVLRRAVAKLAILDIEPEDGGSTEDDARNQVRHAGEDVTSSKPLG</sequence>
<organism evidence="3 4">
    <name type="scientific">Aedes albopictus</name>
    <name type="common">Asian tiger mosquito</name>
    <name type="synonym">Stegomyia albopicta</name>
    <dbReference type="NCBI Taxonomy" id="7160"/>
    <lineage>
        <taxon>Eukaryota</taxon>
        <taxon>Metazoa</taxon>
        <taxon>Ecdysozoa</taxon>
        <taxon>Arthropoda</taxon>
        <taxon>Hexapoda</taxon>
        <taxon>Insecta</taxon>
        <taxon>Pterygota</taxon>
        <taxon>Neoptera</taxon>
        <taxon>Endopterygota</taxon>
        <taxon>Diptera</taxon>
        <taxon>Nematocera</taxon>
        <taxon>Culicoidea</taxon>
        <taxon>Culicidae</taxon>
        <taxon>Culicinae</taxon>
        <taxon>Aedini</taxon>
        <taxon>Aedes</taxon>
        <taxon>Stegomyia</taxon>
    </lineage>
</organism>
<dbReference type="Proteomes" id="UP000069940">
    <property type="component" value="Unassembled WGS sequence"/>
</dbReference>
<accession>A0ABM1Z9G7</accession>
<evidence type="ECO:0000313" key="3">
    <source>
        <dbReference type="EnsemblMetazoa" id="AALFPA23_016335.P23825"/>
    </source>
</evidence>
<dbReference type="Gene3D" id="3.30.420.10">
    <property type="entry name" value="Ribonuclease H-like superfamily/Ribonuclease H"/>
    <property type="match status" value="1"/>
</dbReference>
<feature type="compositionally biased region" description="Basic and acidic residues" evidence="1">
    <location>
        <begin position="624"/>
        <end position="635"/>
    </location>
</feature>
<reference evidence="3" key="2">
    <citation type="submission" date="2025-05" db="UniProtKB">
        <authorList>
            <consortium name="EnsemblMetazoa"/>
        </authorList>
    </citation>
    <scope>IDENTIFICATION</scope>
    <source>
        <strain evidence="3">Foshan</strain>
    </source>
</reference>
<dbReference type="SUPFAM" id="SSF53098">
    <property type="entry name" value="Ribonuclease H-like"/>
    <property type="match status" value="1"/>
</dbReference>
<keyword evidence="4" id="KW-1185">Reference proteome</keyword>
<protein>
    <recommendedName>
        <fullName evidence="2">Integrase catalytic domain-containing protein</fullName>
    </recommendedName>
</protein>
<evidence type="ECO:0000256" key="1">
    <source>
        <dbReference type="SAM" id="MobiDB-lite"/>
    </source>
</evidence>
<reference evidence="4" key="1">
    <citation type="journal article" date="2015" name="Proc. Natl. Acad. Sci. U.S.A.">
        <title>Genome sequence of the Asian Tiger mosquito, Aedes albopictus, reveals insights into its biology, genetics, and evolution.</title>
        <authorList>
            <person name="Chen X.G."/>
            <person name="Jiang X."/>
            <person name="Gu J."/>
            <person name="Xu M."/>
            <person name="Wu Y."/>
            <person name="Deng Y."/>
            <person name="Zhang C."/>
            <person name="Bonizzoni M."/>
            <person name="Dermauw W."/>
            <person name="Vontas J."/>
            <person name="Armbruster P."/>
            <person name="Huang X."/>
            <person name="Yang Y."/>
            <person name="Zhang H."/>
            <person name="He W."/>
            <person name="Peng H."/>
            <person name="Liu Y."/>
            <person name="Wu K."/>
            <person name="Chen J."/>
            <person name="Lirakis M."/>
            <person name="Topalis P."/>
            <person name="Van Leeuwen T."/>
            <person name="Hall A.B."/>
            <person name="Jiang X."/>
            <person name="Thorpe C."/>
            <person name="Mueller R.L."/>
            <person name="Sun C."/>
            <person name="Waterhouse R.M."/>
            <person name="Yan G."/>
            <person name="Tu Z.J."/>
            <person name="Fang X."/>
            <person name="James A.A."/>
        </authorList>
    </citation>
    <scope>NUCLEOTIDE SEQUENCE [LARGE SCALE GENOMIC DNA]</scope>
    <source>
        <strain evidence="4">Foshan</strain>
    </source>
</reference>
<dbReference type="GeneID" id="134292218"/>
<feature type="domain" description="Integrase catalytic" evidence="2">
    <location>
        <begin position="306"/>
        <end position="501"/>
    </location>
</feature>